<dbReference type="AlphaFoldDB" id="A0A7J9GTI1"/>
<dbReference type="EMBL" id="JABFAD010000006">
    <property type="protein sequence ID" value="MBA0800897.1"/>
    <property type="molecule type" value="Genomic_DNA"/>
</dbReference>
<dbReference type="Proteomes" id="UP000593560">
    <property type="component" value="Unassembled WGS sequence"/>
</dbReference>
<comment type="caution">
    <text evidence="1">The sequence shown here is derived from an EMBL/GenBank/DDBJ whole genome shotgun (WGS) entry which is preliminary data.</text>
</comment>
<keyword evidence="2" id="KW-1185">Reference proteome</keyword>
<accession>A0A7J9GTI1</accession>
<protein>
    <submittedName>
        <fullName evidence="1">Uncharacterized protein</fullName>
    </submittedName>
</protein>
<organism evidence="1 2">
    <name type="scientific">Gossypium harknessii</name>
    <dbReference type="NCBI Taxonomy" id="34285"/>
    <lineage>
        <taxon>Eukaryota</taxon>
        <taxon>Viridiplantae</taxon>
        <taxon>Streptophyta</taxon>
        <taxon>Embryophyta</taxon>
        <taxon>Tracheophyta</taxon>
        <taxon>Spermatophyta</taxon>
        <taxon>Magnoliopsida</taxon>
        <taxon>eudicotyledons</taxon>
        <taxon>Gunneridae</taxon>
        <taxon>Pentapetalae</taxon>
        <taxon>rosids</taxon>
        <taxon>malvids</taxon>
        <taxon>Malvales</taxon>
        <taxon>Malvaceae</taxon>
        <taxon>Malvoideae</taxon>
        <taxon>Gossypium</taxon>
    </lineage>
</organism>
<evidence type="ECO:0000313" key="1">
    <source>
        <dbReference type="EMBL" id="MBA0800897.1"/>
    </source>
</evidence>
<evidence type="ECO:0000313" key="2">
    <source>
        <dbReference type="Proteomes" id="UP000593560"/>
    </source>
</evidence>
<sequence length="123" mass="14616">MQNDPATQLAAFPSAWIHKTYFLKVSLNRYDYKDLQKYLCQINKVIPSEIWLSGENLAPWDIEKDPLTPYQQQLKEALREYHSNIPDPKEWSQEYPMFCNQIMEDTQAPKDMHEDKPPDDLKK</sequence>
<name>A0A7J9GTI1_9ROSI</name>
<reference evidence="1 2" key="1">
    <citation type="journal article" date="2019" name="Genome Biol. Evol.">
        <title>Insights into the evolution of the New World diploid cottons (Gossypium, subgenus Houzingenia) based on genome sequencing.</title>
        <authorList>
            <person name="Grover C.E."/>
            <person name="Arick M.A. 2nd"/>
            <person name="Thrash A."/>
            <person name="Conover J.L."/>
            <person name="Sanders W.S."/>
            <person name="Peterson D.G."/>
            <person name="Frelichowski J.E."/>
            <person name="Scheffler J.A."/>
            <person name="Scheffler B.E."/>
            <person name="Wendel J.F."/>
        </authorList>
    </citation>
    <scope>NUCLEOTIDE SEQUENCE [LARGE SCALE GENOMIC DNA]</scope>
    <source>
        <strain evidence="1">0</strain>
        <tissue evidence="1">Leaf</tissue>
    </source>
</reference>
<gene>
    <name evidence="1" type="ORF">Gohar_011306</name>
</gene>
<proteinExistence type="predicted"/>